<evidence type="ECO:0000313" key="2">
    <source>
        <dbReference type="Proteomes" id="UP000033930"/>
    </source>
</evidence>
<dbReference type="Proteomes" id="UP000033930">
    <property type="component" value="Unassembled WGS sequence"/>
</dbReference>
<proteinExistence type="predicted"/>
<organism evidence="1 2">
    <name type="scientific">Candidatus Uhrbacteria bacterium GW2011_GWC1_41_20</name>
    <dbReference type="NCBI Taxonomy" id="1618983"/>
    <lineage>
        <taxon>Bacteria</taxon>
        <taxon>Candidatus Uhriibacteriota</taxon>
    </lineage>
</organism>
<gene>
    <name evidence="1" type="ORF">UU50_C0007G0011</name>
</gene>
<protein>
    <submittedName>
        <fullName evidence="1">Uncharacterized protein</fullName>
    </submittedName>
</protein>
<dbReference type="AlphaFoldDB" id="A0A0G0VER4"/>
<reference evidence="1 2" key="1">
    <citation type="journal article" date="2015" name="Nature">
        <title>rRNA introns, odd ribosomes, and small enigmatic genomes across a large radiation of phyla.</title>
        <authorList>
            <person name="Brown C.T."/>
            <person name="Hug L.A."/>
            <person name="Thomas B.C."/>
            <person name="Sharon I."/>
            <person name="Castelle C.J."/>
            <person name="Singh A."/>
            <person name="Wilkins M.J."/>
            <person name="Williams K.H."/>
            <person name="Banfield J.F."/>
        </authorList>
    </citation>
    <scope>NUCLEOTIDE SEQUENCE [LARGE SCALE GENOMIC DNA]</scope>
</reference>
<name>A0A0G0VER4_9BACT</name>
<comment type="caution">
    <text evidence="1">The sequence shown here is derived from an EMBL/GenBank/DDBJ whole genome shotgun (WGS) entry which is preliminary data.</text>
</comment>
<dbReference type="EMBL" id="LCAW01000007">
    <property type="protein sequence ID" value="KKR99323.1"/>
    <property type="molecule type" value="Genomic_DNA"/>
</dbReference>
<sequence>MNNDKEFVANFFTSREEEVPKIVEGLERVASCRSDDEEGYPDNPAFASAREAMRMRLLAESGAPGLAVKDFDRAVKEETVEKPIEQYPSIPEAEFLAFADRYRALSPQERAQLRRSVFESIGFGFDENDGIVDFPPNMGEYVDSLAIDAKTGELIIVTGWAGHNQAKDRLFTKFRSRDGKAGRSYVVGGYIVREIAGWEIPFAEVSCPDDFTDEECLAVGRILAQTRRFLPVDCETFELLV</sequence>
<evidence type="ECO:0000313" key="1">
    <source>
        <dbReference type="EMBL" id="KKR99323.1"/>
    </source>
</evidence>
<accession>A0A0G0VER4</accession>